<dbReference type="OrthoDB" id="2669721at2759"/>
<name>A0A0C3P6Z3_PISTI</name>
<sequence length="776" mass="87179">MYNVHCTHHIAEFVFSVLCNAKSEHTRQAHRVLVKRGTGSGDATQGRRKRARSEREMDGRTDGGPHTLEVGENDIPAPRDNLRLSPSDQQGYRRSETPEVLPPPASPHQVHEDEQGHGGSEIPEIPPPPASPHQVHEDERGCRRPGSPEARPSPSSPQRPPPSSPQAPQSPVHDARIPSRTIFDIDALKRAAIHSKHTDAIQFIELLRTASLDDPVAKLDDTALHRLRNLPRYRLTVDDDAIRFGIESYFALEHSAISSYESIRQSAGRCFKGNAMGVPSYYSVEKLIVEYTGVESIEHDMCPDTCVAFTGPYAALDACPICGEDRYDAIRLRTSGGRSHIARRKFVTIPLGPQLQALWRDPEHAKETQYLREETQRICEQLHINGGVIDLYDDFCKGSDYLEAVKRGDIKPDDIVLMISLDGAQLYESKESDCWIYIWIVMNHAPDKRYKKRYVLPGGFIPGPNKPKNVDSFLFPGLHHLAALQNEHLCIWDASRNVTFLSDLYLIFATADGPGLVYFNGMVGHSGRNGCRLYCGLLGRRKGNHYYPALLLPNNYNMEGSNHPDHSPYDIQDPGSSEYFENLCLLVAARNTTQYKKLRMETGITKPAILLGLDVSRTLGIPDCLTPDIMHLAALLSDLFLSLWRGTIDCTPPDHLSQWPWAVFRRSDAWELHGALVSSAAQHLPGSFDRKPCNPAEKISSGYKTWEFQLYMFGIAPALLHGILPEAYWRNFCKLVRGFQLICQTHITCSELCDAHILLTEWPLDYEELYCQRSAA</sequence>
<dbReference type="AlphaFoldDB" id="A0A0C3P6Z3"/>
<dbReference type="HOGENOM" id="CLU_007337_4_2_1"/>
<reference evidence="2 3" key="1">
    <citation type="submission" date="2014-04" db="EMBL/GenBank/DDBJ databases">
        <authorList>
            <consortium name="DOE Joint Genome Institute"/>
            <person name="Kuo A."/>
            <person name="Kohler A."/>
            <person name="Costa M.D."/>
            <person name="Nagy L.G."/>
            <person name="Floudas D."/>
            <person name="Copeland A."/>
            <person name="Barry K.W."/>
            <person name="Cichocki N."/>
            <person name="Veneault-Fourrey C."/>
            <person name="LaButti K."/>
            <person name="Lindquist E.A."/>
            <person name="Lipzen A."/>
            <person name="Lundell T."/>
            <person name="Morin E."/>
            <person name="Murat C."/>
            <person name="Sun H."/>
            <person name="Tunlid A."/>
            <person name="Henrissat B."/>
            <person name="Grigoriev I.V."/>
            <person name="Hibbett D.S."/>
            <person name="Martin F."/>
            <person name="Nordberg H.P."/>
            <person name="Cantor M.N."/>
            <person name="Hua S.X."/>
        </authorList>
    </citation>
    <scope>NUCLEOTIDE SEQUENCE [LARGE SCALE GENOMIC DNA]</scope>
    <source>
        <strain evidence="2 3">Marx 270</strain>
    </source>
</reference>
<dbReference type="Pfam" id="PF02992">
    <property type="entry name" value="Transposase_21"/>
    <property type="match status" value="1"/>
</dbReference>
<dbReference type="EMBL" id="KN831955">
    <property type="protein sequence ID" value="KIO09135.1"/>
    <property type="molecule type" value="Genomic_DNA"/>
</dbReference>
<accession>A0A0C3P6Z3</accession>
<feature type="compositionally biased region" description="Basic and acidic residues" evidence="1">
    <location>
        <begin position="53"/>
        <end position="63"/>
    </location>
</feature>
<feature type="region of interest" description="Disordered" evidence="1">
    <location>
        <begin position="31"/>
        <end position="175"/>
    </location>
</feature>
<organism evidence="2 3">
    <name type="scientific">Pisolithus tinctorius Marx 270</name>
    <dbReference type="NCBI Taxonomy" id="870435"/>
    <lineage>
        <taxon>Eukaryota</taxon>
        <taxon>Fungi</taxon>
        <taxon>Dikarya</taxon>
        <taxon>Basidiomycota</taxon>
        <taxon>Agaricomycotina</taxon>
        <taxon>Agaricomycetes</taxon>
        <taxon>Agaricomycetidae</taxon>
        <taxon>Boletales</taxon>
        <taxon>Sclerodermatineae</taxon>
        <taxon>Pisolithaceae</taxon>
        <taxon>Pisolithus</taxon>
    </lineage>
</organism>
<evidence type="ECO:0000256" key="1">
    <source>
        <dbReference type="SAM" id="MobiDB-lite"/>
    </source>
</evidence>
<dbReference type="STRING" id="870435.A0A0C3P6Z3"/>
<dbReference type="InParanoid" id="A0A0C3P6Z3"/>
<feature type="compositionally biased region" description="Pro residues" evidence="1">
    <location>
        <begin position="154"/>
        <end position="165"/>
    </location>
</feature>
<dbReference type="InterPro" id="IPR004242">
    <property type="entry name" value="Transposase_21"/>
</dbReference>
<reference evidence="3" key="2">
    <citation type="submission" date="2015-01" db="EMBL/GenBank/DDBJ databases">
        <title>Evolutionary Origins and Diversification of the Mycorrhizal Mutualists.</title>
        <authorList>
            <consortium name="DOE Joint Genome Institute"/>
            <consortium name="Mycorrhizal Genomics Consortium"/>
            <person name="Kohler A."/>
            <person name="Kuo A."/>
            <person name="Nagy L.G."/>
            <person name="Floudas D."/>
            <person name="Copeland A."/>
            <person name="Barry K.W."/>
            <person name="Cichocki N."/>
            <person name="Veneault-Fourrey C."/>
            <person name="LaButti K."/>
            <person name="Lindquist E.A."/>
            <person name="Lipzen A."/>
            <person name="Lundell T."/>
            <person name="Morin E."/>
            <person name="Murat C."/>
            <person name="Riley R."/>
            <person name="Ohm R."/>
            <person name="Sun H."/>
            <person name="Tunlid A."/>
            <person name="Henrissat B."/>
            <person name="Grigoriev I.V."/>
            <person name="Hibbett D.S."/>
            <person name="Martin F."/>
        </authorList>
    </citation>
    <scope>NUCLEOTIDE SEQUENCE [LARGE SCALE GENOMIC DNA]</scope>
    <source>
        <strain evidence="3">Marx 270</strain>
    </source>
</reference>
<evidence type="ECO:0000313" key="3">
    <source>
        <dbReference type="Proteomes" id="UP000054217"/>
    </source>
</evidence>
<dbReference type="Proteomes" id="UP000054217">
    <property type="component" value="Unassembled WGS sequence"/>
</dbReference>
<protein>
    <submittedName>
        <fullName evidence="2">Uncharacterized protein</fullName>
    </submittedName>
</protein>
<keyword evidence="3" id="KW-1185">Reference proteome</keyword>
<proteinExistence type="predicted"/>
<gene>
    <name evidence="2" type="ORF">M404DRAFT_22329</name>
</gene>
<evidence type="ECO:0000313" key="2">
    <source>
        <dbReference type="EMBL" id="KIO09135.1"/>
    </source>
</evidence>
<feature type="compositionally biased region" description="Low complexity" evidence="1">
    <location>
        <begin position="144"/>
        <end position="153"/>
    </location>
</feature>